<feature type="transmembrane region" description="Helical" evidence="9">
    <location>
        <begin position="242"/>
        <end position="268"/>
    </location>
</feature>
<name>A0ABQ9DYW8_TEGGR</name>
<keyword evidence="4" id="KW-0106">Calcium</keyword>
<keyword evidence="2" id="KW-0813">Transport</keyword>
<evidence type="ECO:0000313" key="12">
    <source>
        <dbReference type="EMBL" id="KAJ8298463.1"/>
    </source>
</evidence>
<dbReference type="InterPro" id="IPR004837">
    <property type="entry name" value="NaCa_Exmemb"/>
</dbReference>
<dbReference type="PANTHER" id="PTHR31503:SF10">
    <property type="entry name" value="VNX1 PROTEIN"/>
    <property type="match status" value="1"/>
</dbReference>
<keyword evidence="6 9" id="KW-1133">Transmembrane helix</keyword>
<dbReference type="Pfam" id="PF03733">
    <property type="entry name" value="YccF"/>
    <property type="match status" value="1"/>
</dbReference>
<dbReference type="EMBL" id="JARBDR010000923">
    <property type="protein sequence ID" value="KAJ8298463.1"/>
    <property type="molecule type" value="Genomic_DNA"/>
</dbReference>
<feature type="transmembrane region" description="Helical" evidence="9">
    <location>
        <begin position="738"/>
        <end position="757"/>
    </location>
</feature>
<feature type="transmembrane region" description="Helical" evidence="9">
    <location>
        <begin position="390"/>
        <end position="411"/>
    </location>
</feature>
<feature type="domain" description="Sodium/calcium exchanger membrane region" evidence="10">
    <location>
        <begin position="372"/>
        <end position="477"/>
    </location>
</feature>
<keyword evidence="3" id="KW-0050">Antiport</keyword>
<reference evidence="12 13" key="1">
    <citation type="submission" date="2022-12" db="EMBL/GenBank/DDBJ databases">
        <title>Chromosome-level genome of Tegillarca granosa.</title>
        <authorList>
            <person name="Kim J."/>
        </authorList>
    </citation>
    <scope>NUCLEOTIDE SEQUENCE [LARGE SCALE GENOMIC DNA]</scope>
    <source>
        <strain evidence="12">Teg-2019</strain>
        <tissue evidence="12">Adductor muscle</tissue>
    </source>
</reference>
<feature type="transmembrane region" description="Helical" evidence="9">
    <location>
        <begin position="177"/>
        <end position="193"/>
    </location>
</feature>
<evidence type="ECO:0000256" key="3">
    <source>
        <dbReference type="ARBA" id="ARBA00022449"/>
    </source>
</evidence>
<comment type="caution">
    <text evidence="12">The sequence shown here is derived from an EMBL/GenBank/DDBJ whole genome shotgun (WGS) entry which is preliminary data.</text>
</comment>
<dbReference type="PANTHER" id="PTHR31503">
    <property type="entry name" value="VACUOLAR CALCIUM ION TRANSPORTER"/>
    <property type="match status" value="1"/>
</dbReference>
<feature type="transmembrane region" description="Helical" evidence="9">
    <location>
        <begin position="356"/>
        <end position="378"/>
    </location>
</feature>
<evidence type="ECO:0000256" key="6">
    <source>
        <dbReference type="ARBA" id="ARBA00022989"/>
    </source>
</evidence>
<evidence type="ECO:0000259" key="10">
    <source>
        <dbReference type="Pfam" id="PF01699"/>
    </source>
</evidence>
<evidence type="ECO:0000256" key="2">
    <source>
        <dbReference type="ARBA" id="ARBA00022448"/>
    </source>
</evidence>
<protein>
    <submittedName>
        <fullName evidence="12">Uncharacterized protein</fullName>
    </submittedName>
</protein>
<dbReference type="Proteomes" id="UP001217089">
    <property type="component" value="Unassembled WGS sequence"/>
</dbReference>
<feature type="domain" description="Sodium/calcium exchanger membrane region" evidence="10">
    <location>
        <begin position="614"/>
        <end position="755"/>
    </location>
</feature>
<dbReference type="InterPro" id="IPR044880">
    <property type="entry name" value="NCX_ion-bd_dom_sf"/>
</dbReference>
<evidence type="ECO:0000256" key="9">
    <source>
        <dbReference type="SAM" id="Phobius"/>
    </source>
</evidence>
<keyword evidence="8 9" id="KW-0472">Membrane</keyword>
<feature type="transmembrane region" description="Helical" evidence="9">
    <location>
        <begin position="544"/>
        <end position="564"/>
    </location>
</feature>
<keyword evidence="13" id="KW-1185">Reference proteome</keyword>
<evidence type="ECO:0000259" key="11">
    <source>
        <dbReference type="Pfam" id="PF03733"/>
    </source>
</evidence>
<keyword evidence="4" id="KW-0109">Calcium transport</keyword>
<organism evidence="12 13">
    <name type="scientific">Tegillarca granosa</name>
    <name type="common">Malaysian cockle</name>
    <name type="synonym">Anadara granosa</name>
    <dbReference type="NCBI Taxonomy" id="220873"/>
    <lineage>
        <taxon>Eukaryota</taxon>
        <taxon>Metazoa</taxon>
        <taxon>Spiralia</taxon>
        <taxon>Lophotrochozoa</taxon>
        <taxon>Mollusca</taxon>
        <taxon>Bivalvia</taxon>
        <taxon>Autobranchia</taxon>
        <taxon>Pteriomorphia</taxon>
        <taxon>Arcoida</taxon>
        <taxon>Arcoidea</taxon>
        <taxon>Arcidae</taxon>
        <taxon>Tegillarca</taxon>
    </lineage>
</organism>
<evidence type="ECO:0000256" key="5">
    <source>
        <dbReference type="ARBA" id="ARBA00022692"/>
    </source>
</evidence>
<feature type="transmembrane region" description="Helical" evidence="9">
    <location>
        <begin position="140"/>
        <end position="165"/>
    </location>
</feature>
<dbReference type="InterPro" id="IPR005185">
    <property type="entry name" value="YccF"/>
</dbReference>
<feature type="transmembrane region" description="Helical" evidence="9">
    <location>
        <begin position="465"/>
        <end position="485"/>
    </location>
</feature>
<proteinExistence type="predicted"/>
<gene>
    <name evidence="12" type="ORF">KUTeg_024994</name>
</gene>
<feature type="domain" description="Inner membrane component" evidence="11">
    <location>
        <begin position="138"/>
        <end position="187"/>
    </location>
</feature>
<feature type="transmembrane region" description="Helical" evidence="9">
    <location>
        <begin position="332"/>
        <end position="350"/>
    </location>
</feature>
<accession>A0ABQ9DYW8</accession>
<evidence type="ECO:0000313" key="13">
    <source>
        <dbReference type="Proteomes" id="UP001217089"/>
    </source>
</evidence>
<keyword evidence="5 9" id="KW-0812">Transmembrane</keyword>
<dbReference type="Pfam" id="PF01699">
    <property type="entry name" value="Na_Ca_ex"/>
    <property type="match status" value="2"/>
</dbReference>
<evidence type="ECO:0000256" key="1">
    <source>
        <dbReference type="ARBA" id="ARBA00004127"/>
    </source>
</evidence>
<sequence>MSDKLPEINKVIGVSHSASEIEETLADTTPPHGETNFTDSIKSTDSANIRHRIKRQRSRKSESAVSLDGEGDDDIVVVKKPENDIEAQRIANNYLFGFKKWKSHVTSRPLSTRSEIVQDLYSDINKLQPVKVSTIRPSNILYLILIGWWQAILYLLVGSFMYLTVIGRRYGDLCFRMANYFFWPFGKFVYLVHPVNEVKKDSPSAVQLHKSTEETTLLLSMDHSASKQHSECSQFWGRGQSYVWLIFGLPVLIIVHVVIIAVTWLFVISIPIAKVNFKTLRHVLFISPEKIQIGDSSVTSMEMSKQYTEILMYTHRSVYVYYYKYTVDGMNIILVNLLVFVLLSLVVGYTDQENKFTTGTTKCILAVCAFIPLTYYIGMAIISISVQSSFAVGAVLNATFGSIVELILYVITLKKGLDQDSLCYSELVKASLTGTIFGSILFIPGIAMIVGGIKFQSQNFNPRSASVTALLLFVAVGGVFAPTLFSKIFGDLHCNKCETIHNATDNNNPLSTNTSYGLQCSQCVTSVLGLDGDISLYTKHIKPLVYACAILLPLAYIIGMIFTFKTHSKHLFEDFYAQQEKDGHGKARPSGFDTDNMDHGMKHGKVQWSRLKATSILLLSATLIALCADLITENINDLLDNSGVSYNFIGVTMIAMVPELPEIVNGIQFALQNNVNLGIEIGTSTSIQVCMLQVPVLILINIIYPFKFYAIFSDVHMWSVFFSLIVINYTFQDGKSDYLQGSVLVFIYLLLLCVYFFTPTPANVKC</sequence>
<comment type="subcellular location">
    <subcellularLocation>
        <location evidence="1">Endomembrane system</location>
        <topology evidence="1">Multi-pass membrane protein</topology>
    </subcellularLocation>
</comment>
<evidence type="ECO:0000256" key="8">
    <source>
        <dbReference type="ARBA" id="ARBA00023136"/>
    </source>
</evidence>
<keyword evidence="7" id="KW-0406">Ion transport</keyword>
<feature type="transmembrane region" description="Helical" evidence="9">
    <location>
        <begin position="431"/>
        <end position="453"/>
    </location>
</feature>
<dbReference type="Gene3D" id="1.20.1420.30">
    <property type="entry name" value="NCX, central ion-binding region"/>
    <property type="match status" value="1"/>
</dbReference>
<evidence type="ECO:0000256" key="4">
    <source>
        <dbReference type="ARBA" id="ARBA00022568"/>
    </source>
</evidence>
<evidence type="ECO:0000256" key="7">
    <source>
        <dbReference type="ARBA" id="ARBA00023065"/>
    </source>
</evidence>
<dbReference type="InterPro" id="IPR004713">
    <property type="entry name" value="CaH_exchang"/>
</dbReference>